<dbReference type="SUPFAM" id="SSF47699">
    <property type="entry name" value="Bifunctional inhibitor/lipid-transfer protein/seed storage 2S albumin"/>
    <property type="match status" value="1"/>
</dbReference>
<dbReference type="PANTHER" id="PTHR33076">
    <property type="entry name" value="NON-SPECIFIC LIPID-TRANSFER PROTEIN 2-RELATED"/>
    <property type="match status" value="1"/>
</dbReference>
<dbReference type="EMBL" id="JACGWJ010000009">
    <property type="protein sequence ID" value="KAL0398800.1"/>
    <property type="molecule type" value="Genomic_DNA"/>
</dbReference>
<keyword evidence="3 4" id="KW-0446">Lipid-binding</keyword>
<evidence type="ECO:0000256" key="4">
    <source>
        <dbReference type="RuleBase" id="RU000628"/>
    </source>
</evidence>
<accession>A0AAW2T2A7</accession>
<evidence type="ECO:0000256" key="1">
    <source>
        <dbReference type="ARBA" id="ARBA00009748"/>
    </source>
</evidence>
<dbReference type="GO" id="GO:0006869">
    <property type="term" value="P:lipid transport"/>
    <property type="evidence" value="ECO:0007669"/>
    <property type="project" value="InterPro"/>
</dbReference>
<feature type="chain" id="PRO_5043822780" description="Non-specific lipid-transfer protein" evidence="5">
    <location>
        <begin position="26"/>
        <end position="130"/>
    </location>
</feature>
<evidence type="ECO:0000256" key="2">
    <source>
        <dbReference type="ARBA" id="ARBA00022448"/>
    </source>
</evidence>
<comment type="caution">
    <text evidence="7">The sequence shown here is derived from an EMBL/GenBank/DDBJ whole genome shotgun (WGS) entry which is preliminary data.</text>
</comment>
<comment type="function">
    <text evidence="4">Plant non-specific lipid-transfer proteins transfer phospholipids as well as galactolipids across membranes. May play a role in wax or cutin deposition in the cell walls of expanding epidermal cells and certain secretory tissues.</text>
</comment>
<dbReference type="CDD" id="cd01960">
    <property type="entry name" value="nsLTP1"/>
    <property type="match status" value="1"/>
</dbReference>
<organism evidence="7">
    <name type="scientific">Sesamum radiatum</name>
    <name type="common">Black benniseed</name>
    <dbReference type="NCBI Taxonomy" id="300843"/>
    <lineage>
        <taxon>Eukaryota</taxon>
        <taxon>Viridiplantae</taxon>
        <taxon>Streptophyta</taxon>
        <taxon>Embryophyta</taxon>
        <taxon>Tracheophyta</taxon>
        <taxon>Spermatophyta</taxon>
        <taxon>Magnoliopsida</taxon>
        <taxon>eudicotyledons</taxon>
        <taxon>Gunneridae</taxon>
        <taxon>Pentapetalae</taxon>
        <taxon>asterids</taxon>
        <taxon>lamiids</taxon>
        <taxon>Lamiales</taxon>
        <taxon>Pedaliaceae</taxon>
        <taxon>Sesamum</taxon>
    </lineage>
</organism>
<evidence type="ECO:0000256" key="5">
    <source>
        <dbReference type="SAM" id="SignalP"/>
    </source>
</evidence>
<dbReference type="PRINTS" id="PR00382">
    <property type="entry name" value="LIPIDTRNSFER"/>
</dbReference>
<dbReference type="InterPro" id="IPR000528">
    <property type="entry name" value="Plant_nsLTP"/>
</dbReference>
<feature type="signal peptide" evidence="5">
    <location>
        <begin position="1"/>
        <end position="25"/>
    </location>
</feature>
<dbReference type="Gene3D" id="1.10.110.10">
    <property type="entry name" value="Plant lipid-transfer and hydrophobic proteins"/>
    <property type="match status" value="1"/>
</dbReference>
<dbReference type="AlphaFoldDB" id="A0AAW2T2A7"/>
<proteinExistence type="inferred from homology"/>
<keyword evidence="5" id="KW-0732">Signal</keyword>
<comment type="similarity">
    <text evidence="1 4">Belongs to the plant LTP family.</text>
</comment>
<reference evidence="7" key="2">
    <citation type="journal article" date="2024" name="Plant">
        <title>Genomic evolution and insights into agronomic trait innovations of Sesamum species.</title>
        <authorList>
            <person name="Miao H."/>
            <person name="Wang L."/>
            <person name="Qu L."/>
            <person name="Liu H."/>
            <person name="Sun Y."/>
            <person name="Le M."/>
            <person name="Wang Q."/>
            <person name="Wei S."/>
            <person name="Zheng Y."/>
            <person name="Lin W."/>
            <person name="Duan Y."/>
            <person name="Cao H."/>
            <person name="Xiong S."/>
            <person name="Wang X."/>
            <person name="Wei L."/>
            <person name="Li C."/>
            <person name="Ma Q."/>
            <person name="Ju M."/>
            <person name="Zhao R."/>
            <person name="Li G."/>
            <person name="Mu C."/>
            <person name="Tian Q."/>
            <person name="Mei H."/>
            <person name="Zhang T."/>
            <person name="Gao T."/>
            <person name="Zhang H."/>
        </authorList>
    </citation>
    <scope>NUCLEOTIDE SEQUENCE</scope>
    <source>
        <strain evidence="7">G02</strain>
    </source>
</reference>
<keyword evidence="2 4" id="KW-0813">Transport</keyword>
<evidence type="ECO:0000259" key="6">
    <source>
        <dbReference type="SMART" id="SM00499"/>
    </source>
</evidence>
<reference evidence="7" key="1">
    <citation type="submission" date="2020-06" db="EMBL/GenBank/DDBJ databases">
        <authorList>
            <person name="Li T."/>
            <person name="Hu X."/>
            <person name="Zhang T."/>
            <person name="Song X."/>
            <person name="Zhang H."/>
            <person name="Dai N."/>
            <person name="Sheng W."/>
            <person name="Hou X."/>
            <person name="Wei L."/>
        </authorList>
    </citation>
    <scope>NUCLEOTIDE SEQUENCE</scope>
    <source>
        <strain evidence="7">G02</strain>
        <tissue evidence="7">Leaf</tissue>
    </source>
</reference>
<dbReference type="InterPro" id="IPR036312">
    <property type="entry name" value="Bifun_inhib/LTP/seed_sf"/>
</dbReference>
<evidence type="ECO:0000256" key="3">
    <source>
        <dbReference type="ARBA" id="ARBA00023121"/>
    </source>
</evidence>
<protein>
    <recommendedName>
        <fullName evidence="4">Non-specific lipid-transfer protein</fullName>
    </recommendedName>
</protein>
<gene>
    <name evidence="7" type="ORF">Sradi_2223300</name>
</gene>
<dbReference type="SMART" id="SM00499">
    <property type="entry name" value="AAI"/>
    <property type="match status" value="1"/>
</dbReference>
<dbReference type="GO" id="GO:0008289">
    <property type="term" value="F:lipid binding"/>
    <property type="evidence" value="ECO:0007669"/>
    <property type="project" value="UniProtKB-KW"/>
</dbReference>
<sequence>MSAKVVYCSVCVMALLVSALAESHANEVSCPKAVALLNPCLAYLTGQASTVTVPCCQGVSTLKDMVKTKPDIKSTCECLKKAAAVVHVIADRAKALPGLCHIQIPVPIDPNVNCSRYVGTIMQKSTEILM</sequence>
<dbReference type="InterPro" id="IPR016140">
    <property type="entry name" value="Bifunc_inhib/LTP/seed_store"/>
</dbReference>
<feature type="domain" description="Bifunctional inhibitor/plant lipid transfer protein/seed storage helical" evidence="6">
    <location>
        <begin position="30"/>
        <end position="114"/>
    </location>
</feature>
<evidence type="ECO:0000313" key="7">
    <source>
        <dbReference type="EMBL" id="KAL0398800.1"/>
    </source>
</evidence>
<dbReference type="Pfam" id="PF00234">
    <property type="entry name" value="Tryp_alpha_amyl"/>
    <property type="match status" value="1"/>
</dbReference>
<name>A0AAW2T2A7_SESRA</name>